<proteinExistence type="predicted"/>
<accession>A0A3D2SR07</accession>
<protein>
    <submittedName>
        <fullName evidence="1">Uncharacterized protein</fullName>
    </submittedName>
</protein>
<sequence length="118" mass="13149">MRYAAKRSDACQSKAPKEYQIPLLAPVRIYTAKELAAMPLSVMNQCLEAQERFAVLEQSTQMGGGCNNNTPLNGGWFSIDSGYRKIQNTLQDCWRILSTPDYSAVGKARLDQVGRQFA</sequence>
<gene>
    <name evidence="1" type="ORF">DHW29_17785</name>
</gene>
<organism evidence="1 2">
    <name type="scientific">Acinetobacter ursingii</name>
    <dbReference type="NCBI Taxonomy" id="108980"/>
    <lineage>
        <taxon>Bacteria</taxon>
        <taxon>Pseudomonadati</taxon>
        <taxon>Pseudomonadota</taxon>
        <taxon>Gammaproteobacteria</taxon>
        <taxon>Moraxellales</taxon>
        <taxon>Moraxellaceae</taxon>
        <taxon>Acinetobacter</taxon>
    </lineage>
</organism>
<name>A0A3D2SR07_9GAMM</name>
<dbReference type="EMBL" id="DPVE01000326">
    <property type="protein sequence ID" value="HCK31826.1"/>
    <property type="molecule type" value="Genomic_DNA"/>
</dbReference>
<comment type="caution">
    <text evidence="1">The sequence shown here is derived from an EMBL/GenBank/DDBJ whole genome shotgun (WGS) entry which is preliminary data.</text>
</comment>
<dbReference type="Proteomes" id="UP000263596">
    <property type="component" value="Unassembled WGS sequence"/>
</dbReference>
<reference evidence="1 2" key="1">
    <citation type="journal article" date="2018" name="Nat. Biotechnol.">
        <title>A standardized bacterial taxonomy based on genome phylogeny substantially revises the tree of life.</title>
        <authorList>
            <person name="Parks D.H."/>
            <person name="Chuvochina M."/>
            <person name="Waite D.W."/>
            <person name="Rinke C."/>
            <person name="Skarshewski A."/>
            <person name="Chaumeil P.A."/>
            <person name="Hugenholtz P."/>
        </authorList>
    </citation>
    <scope>NUCLEOTIDE SEQUENCE [LARGE SCALE GENOMIC DNA]</scope>
    <source>
        <strain evidence="1">UBA9669</strain>
    </source>
</reference>
<evidence type="ECO:0000313" key="1">
    <source>
        <dbReference type="EMBL" id="HCK31826.1"/>
    </source>
</evidence>
<evidence type="ECO:0000313" key="2">
    <source>
        <dbReference type="Proteomes" id="UP000263596"/>
    </source>
</evidence>
<dbReference type="AlphaFoldDB" id="A0A3D2SR07"/>